<dbReference type="Proteomes" id="UP000185655">
    <property type="component" value="Unassembled WGS sequence"/>
</dbReference>
<organism evidence="2 3">
    <name type="scientific">Pseudolactococcus chungangensis CAU 28 = DSM 22330</name>
    <dbReference type="NCBI Taxonomy" id="1122154"/>
    <lineage>
        <taxon>Bacteria</taxon>
        <taxon>Bacillati</taxon>
        <taxon>Bacillota</taxon>
        <taxon>Bacilli</taxon>
        <taxon>Lactobacillales</taxon>
        <taxon>Streptococcaceae</taxon>
        <taxon>Pseudolactococcus</taxon>
    </lineage>
</organism>
<dbReference type="AlphaFoldDB" id="A0A1K2H5J3"/>
<proteinExistence type="predicted"/>
<feature type="transmembrane region" description="Helical" evidence="1">
    <location>
        <begin position="7"/>
        <end position="25"/>
    </location>
</feature>
<dbReference type="STRING" id="1122154.SAMN02746068_00336"/>
<keyword evidence="1" id="KW-1133">Transmembrane helix</keyword>
<evidence type="ECO:0000313" key="3">
    <source>
        <dbReference type="Proteomes" id="UP000185655"/>
    </source>
</evidence>
<evidence type="ECO:0000313" key="2">
    <source>
        <dbReference type="EMBL" id="SFZ71244.1"/>
    </source>
</evidence>
<protein>
    <submittedName>
        <fullName evidence="2">Uncharacterized protein</fullName>
    </submittedName>
</protein>
<sequence>MQIMLDNILFVLQVAAGIAMIYHGLSNRIEDYDRKIFKNPRLWYIVGGIVLLIL</sequence>
<keyword evidence="1" id="KW-0812">Transmembrane</keyword>
<evidence type="ECO:0000256" key="1">
    <source>
        <dbReference type="SAM" id="Phobius"/>
    </source>
</evidence>
<keyword evidence="1" id="KW-0472">Membrane</keyword>
<dbReference type="EMBL" id="FPKS01000002">
    <property type="protein sequence ID" value="SFZ71244.1"/>
    <property type="molecule type" value="Genomic_DNA"/>
</dbReference>
<name>A0A1K2H5J3_9LACT</name>
<gene>
    <name evidence="2" type="ORF">SAMN02746068_00336</name>
</gene>
<accession>A0A1K2H5J3</accession>
<reference evidence="2 3" key="1">
    <citation type="submission" date="2016-11" db="EMBL/GenBank/DDBJ databases">
        <authorList>
            <person name="Jaros S."/>
            <person name="Januszkiewicz K."/>
            <person name="Wedrychowicz H."/>
        </authorList>
    </citation>
    <scope>NUCLEOTIDE SEQUENCE [LARGE SCALE GENOMIC DNA]</scope>
    <source>
        <strain evidence="2 3">DSM 22330</strain>
    </source>
</reference>